<organism evidence="3">
    <name type="scientific">Mantoniella antarctica</name>
    <dbReference type="NCBI Taxonomy" id="81844"/>
    <lineage>
        <taxon>Eukaryota</taxon>
        <taxon>Viridiplantae</taxon>
        <taxon>Chlorophyta</taxon>
        <taxon>Mamiellophyceae</taxon>
        <taxon>Mamiellales</taxon>
        <taxon>Mamiellaceae</taxon>
        <taxon>Mantoniella</taxon>
    </lineage>
</organism>
<evidence type="ECO:0000313" key="3">
    <source>
        <dbReference type="EMBL" id="CAD8714989.1"/>
    </source>
</evidence>
<accession>A0A7S0STR1</accession>
<dbReference type="GO" id="GO:0005634">
    <property type="term" value="C:nucleus"/>
    <property type="evidence" value="ECO:0007669"/>
    <property type="project" value="InterPro"/>
</dbReference>
<dbReference type="Pfam" id="PF04921">
    <property type="entry name" value="XAP5"/>
    <property type="match status" value="1"/>
</dbReference>
<dbReference type="PANTHER" id="PTHR12722">
    <property type="entry name" value="XAP-5 PROTEIN-RELATED"/>
    <property type="match status" value="1"/>
</dbReference>
<feature type="domain" description="FAM50A/XAP5 C-terminal" evidence="2">
    <location>
        <begin position="189"/>
        <end position="327"/>
    </location>
</feature>
<dbReference type="GO" id="GO:0006325">
    <property type="term" value="P:chromatin organization"/>
    <property type="evidence" value="ECO:0007669"/>
    <property type="project" value="TreeGrafter"/>
</dbReference>
<gene>
    <name evidence="3" type="ORF">MANT1106_LOCUS16556</name>
</gene>
<dbReference type="InterPro" id="IPR007005">
    <property type="entry name" value="XAP5"/>
</dbReference>
<dbReference type="AlphaFoldDB" id="A0A7S0STR1"/>
<evidence type="ECO:0000256" key="1">
    <source>
        <dbReference type="SAM" id="Coils"/>
    </source>
</evidence>
<keyword evidence="1" id="KW-0175">Coiled coil</keyword>
<dbReference type="EMBL" id="HBFC01027510">
    <property type="protein sequence ID" value="CAD8714989.1"/>
    <property type="molecule type" value="Transcribed_RNA"/>
</dbReference>
<sequence length="337" mass="38697">MSFGGGYVGNSGDALKIRKYEEQRNKSSAEAAKAKETMAAEAAKSHMVNFSVSKNEVIENAFKAESVGLQTREQFSEKRANTEKQLDEENRLRAAAALAAELRDKDKKRKKMKKELGAKLSFADDELMDDQEEEFVPSKKTGRFSTFGKNQAVKCDFLPDRDREILERTEREKLKAVFLADQEKVKQEKLIITFSYWDGGGHRRQVEVLKGDTIGVFLGKGKDMLQKEFRELRHDNSMGLMYIKEDLILPHTATFYDFIINKVRGKSGPLFHFDVYEDIRVVGGADIEKEDSHAGKVVHRSWYEKNKHIFPASRWEMWDPLKDYGDYKIYNGEKGPD</sequence>
<feature type="coiled-coil region" evidence="1">
    <location>
        <begin position="72"/>
        <end position="115"/>
    </location>
</feature>
<evidence type="ECO:0000259" key="2">
    <source>
        <dbReference type="Pfam" id="PF04921"/>
    </source>
</evidence>
<dbReference type="InterPro" id="IPR048337">
    <property type="entry name" value="FAM50A/XAP5_C"/>
</dbReference>
<name>A0A7S0STR1_9CHLO</name>
<protein>
    <recommendedName>
        <fullName evidence="2">FAM50A/XAP5 C-terminal domain-containing protein</fullName>
    </recommendedName>
</protein>
<proteinExistence type="predicted"/>
<dbReference type="PANTHER" id="PTHR12722:SF0">
    <property type="entry name" value="PROTEIN FAM50A"/>
    <property type="match status" value="1"/>
</dbReference>
<reference evidence="3" key="1">
    <citation type="submission" date="2021-01" db="EMBL/GenBank/DDBJ databases">
        <authorList>
            <person name="Corre E."/>
            <person name="Pelletier E."/>
            <person name="Niang G."/>
            <person name="Scheremetjew M."/>
            <person name="Finn R."/>
            <person name="Kale V."/>
            <person name="Holt S."/>
            <person name="Cochrane G."/>
            <person name="Meng A."/>
            <person name="Brown T."/>
            <person name="Cohen L."/>
        </authorList>
    </citation>
    <scope>NUCLEOTIDE SEQUENCE</scope>
    <source>
        <strain evidence="3">SL-175</strain>
    </source>
</reference>